<proteinExistence type="predicted"/>
<dbReference type="SMART" id="SM00086">
    <property type="entry name" value="PAC"/>
    <property type="match status" value="1"/>
</dbReference>
<evidence type="ECO:0000313" key="6">
    <source>
        <dbReference type="EMBL" id="MBB5178834.1"/>
    </source>
</evidence>
<dbReference type="RefSeq" id="WP_135503652.1">
    <property type="nucleotide sequence ID" value="NZ_JACHHE010000001.1"/>
</dbReference>
<dbReference type="InterPro" id="IPR035965">
    <property type="entry name" value="PAS-like_dom_sf"/>
</dbReference>
<keyword evidence="2" id="KW-0288">FMN</keyword>
<dbReference type="CDD" id="cd07041">
    <property type="entry name" value="STAS_RsbR_RsbS_like"/>
    <property type="match status" value="1"/>
</dbReference>
<protein>
    <submittedName>
        <fullName evidence="6">PAS domain S-box-containing protein</fullName>
    </submittedName>
</protein>
<evidence type="ECO:0000256" key="2">
    <source>
        <dbReference type="ARBA" id="ARBA00022643"/>
    </source>
</evidence>
<dbReference type="OrthoDB" id="9812260at2"/>
<organism evidence="6 7">
    <name type="scientific">Planococcus koreensis</name>
    <dbReference type="NCBI Taxonomy" id="112331"/>
    <lineage>
        <taxon>Bacteria</taxon>
        <taxon>Bacillati</taxon>
        <taxon>Bacillota</taxon>
        <taxon>Bacilli</taxon>
        <taxon>Bacillales</taxon>
        <taxon>Caryophanaceae</taxon>
        <taxon>Planococcus</taxon>
    </lineage>
</organism>
<dbReference type="InterPro" id="IPR002645">
    <property type="entry name" value="STAS_dom"/>
</dbReference>
<feature type="domain" description="PAS" evidence="4">
    <location>
        <begin position="9"/>
        <end position="82"/>
    </location>
</feature>
<dbReference type="PROSITE" id="PS50801">
    <property type="entry name" value="STAS"/>
    <property type="match status" value="1"/>
</dbReference>
<dbReference type="PANTHER" id="PTHR47429">
    <property type="entry name" value="PROTEIN TWIN LOV 1"/>
    <property type="match status" value="1"/>
</dbReference>
<keyword evidence="1" id="KW-0285">Flavoprotein</keyword>
<evidence type="ECO:0000313" key="7">
    <source>
        <dbReference type="Proteomes" id="UP000525923"/>
    </source>
</evidence>
<evidence type="ECO:0000259" key="5">
    <source>
        <dbReference type="PROSITE" id="PS50801"/>
    </source>
</evidence>
<evidence type="ECO:0000259" key="4">
    <source>
        <dbReference type="PROSITE" id="PS50112"/>
    </source>
</evidence>
<dbReference type="CDD" id="cd00130">
    <property type="entry name" value="PAS"/>
    <property type="match status" value="1"/>
</dbReference>
<dbReference type="Pfam" id="PF13426">
    <property type="entry name" value="PAS_9"/>
    <property type="match status" value="1"/>
</dbReference>
<dbReference type="PROSITE" id="PS50112">
    <property type="entry name" value="PAS"/>
    <property type="match status" value="1"/>
</dbReference>
<keyword evidence="3" id="KW-0157">Chromophore</keyword>
<keyword evidence="7" id="KW-1185">Reference proteome</keyword>
<dbReference type="Gene3D" id="3.30.450.20">
    <property type="entry name" value="PAS domain"/>
    <property type="match status" value="1"/>
</dbReference>
<dbReference type="Pfam" id="PF01740">
    <property type="entry name" value="STAS"/>
    <property type="match status" value="1"/>
</dbReference>
<sequence>MKNLDLEKQVKLMEAMLDGSRVATIVTDPSQEDNPVIYTNKTFEQMTGYSREEVLGRNCRFLQGADTAPEAKEKIRKAVRQEEELIVTLKNYRKDGTEFWNRLFIKPVDIDGALYFIGTQTDISLERSQFEELQASQAEIEELMLPILSIQEKIATVALVGTMSIHRFDLLKVKVCEYVRENRIENVLIDITGLSWEDSVPLLGFVQIRDALRIMGSELCITGISPKAALELVMQEDRAEKLTTYPTIQKALETVGRR</sequence>
<dbReference type="InterPro" id="IPR036513">
    <property type="entry name" value="STAS_dom_sf"/>
</dbReference>
<dbReference type="Gene3D" id="3.30.750.24">
    <property type="entry name" value="STAS domain"/>
    <property type="match status" value="1"/>
</dbReference>
<dbReference type="EMBL" id="JACHHE010000001">
    <property type="protein sequence ID" value="MBB5178834.1"/>
    <property type="molecule type" value="Genomic_DNA"/>
</dbReference>
<evidence type="ECO:0000256" key="1">
    <source>
        <dbReference type="ARBA" id="ARBA00022630"/>
    </source>
</evidence>
<dbReference type="PANTHER" id="PTHR47429:SF2">
    <property type="entry name" value="PROTEIN TWIN LOV 1"/>
    <property type="match status" value="1"/>
</dbReference>
<dbReference type="InterPro" id="IPR001610">
    <property type="entry name" value="PAC"/>
</dbReference>
<dbReference type="InterPro" id="IPR000014">
    <property type="entry name" value="PAS"/>
</dbReference>
<dbReference type="SUPFAM" id="SSF52091">
    <property type="entry name" value="SpoIIaa-like"/>
    <property type="match status" value="1"/>
</dbReference>
<dbReference type="NCBIfam" id="TIGR00229">
    <property type="entry name" value="sensory_box"/>
    <property type="match status" value="1"/>
</dbReference>
<feature type="domain" description="STAS" evidence="5">
    <location>
        <begin position="144"/>
        <end position="255"/>
    </location>
</feature>
<accession>A0A7W8CR41</accession>
<dbReference type="Proteomes" id="UP000525923">
    <property type="component" value="Unassembled WGS sequence"/>
</dbReference>
<reference evidence="6 7" key="1">
    <citation type="submission" date="2020-08" db="EMBL/GenBank/DDBJ databases">
        <title>Genomic Encyclopedia of Type Strains, Phase IV (KMG-IV): sequencing the most valuable type-strain genomes for metagenomic binning, comparative biology and taxonomic classification.</title>
        <authorList>
            <person name="Goeker M."/>
        </authorList>
    </citation>
    <scope>NUCLEOTIDE SEQUENCE [LARGE SCALE GENOMIC DNA]</scope>
    <source>
        <strain evidence="6 7">DSM 15895</strain>
    </source>
</reference>
<evidence type="ECO:0000256" key="3">
    <source>
        <dbReference type="ARBA" id="ARBA00022991"/>
    </source>
</evidence>
<comment type="caution">
    <text evidence="6">The sequence shown here is derived from an EMBL/GenBank/DDBJ whole genome shotgun (WGS) entry which is preliminary data.</text>
</comment>
<name>A0A7W8CR41_9BACL</name>
<gene>
    <name evidence="6" type="ORF">HNQ44_000256</name>
</gene>
<dbReference type="SUPFAM" id="SSF55785">
    <property type="entry name" value="PYP-like sensor domain (PAS domain)"/>
    <property type="match status" value="1"/>
</dbReference>
<dbReference type="SMART" id="SM00091">
    <property type="entry name" value="PAS"/>
    <property type="match status" value="1"/>
</dbReference>
<dbReference type="AlphaFoldDB" id="A0A7W8CR41"/>